<dbReference type="Pfam" id="PF12807">
    <property type="entry name" value="eIF3_p135"/>
    <property type="match status" value="1"/>
</dbReference>
<evidence type="ECO:0000256" key="2">
    <source>
        <dbReference type="SAM" id="MobiDB-lite"/>
    </source>
</evidence>
<name>T2MI77_HYDVU</name>
<evidence type="ECO:0000313" key="4">
    <source>
        <dbReference type="EMBL" id="CDG71821.1"/>
    </source>
</evidence>
<dbReference type="GO" id="GO:0003729">
    <property type="term" value="F:mRNA binding"/>
    <property type="evidence" value="ECO:0007669"/>
    <property type="project" value="TreeGrafter"/>
</dbReference>
<organism evidence="4">
    <name type="scientific">Hydra vulgaris</name>
    <name type="common">Hydra</name>
    <name type="synonym">Hydra attenuata</name>
    <dbReference type="NCBI Taxonomy" id="6087"/>
    <lineage>
        <taxon>Eukaryota</taxon>
        <taxon>Metazoa</taxon>
        <taxon>Cnidaria</taxon>
        <taxon>Hydrozoa</taxon>
        <taxon>Hydroidolina</taxon>
        <taxon>Anthoathecata</taxon>
        <taxon>Aplanulata</taxon>
        <taxon>Hydridae</taxon>
        <taxon>Hydra</taxon>
    </lineage>
</organism>
<feature type="region of interest" description="Disordered" evidence="2">
    <location>
        <begin position="915"/>
        <end position="936"/>
    </location>
</feature>
<dbReference type="FunFam" id="3.30.2280.10:FF:000002">
    <property type="entry name" value="Clustered mitochondria protein homolog"/>
    <property type="match status" value="1"/>
</dbReference>
<dbReference type="OrthoDB" id="1414216at2759"/>
<protein>
    <submittedName>
        <fullName evidence="4">Protein KIAA0664</fullName>
    </submittedName>
</protein>
<dbReference type="InterPro" id="IPR028275">
    <property type="entry name" value="CLU_N"/>
</dbReference>
<dbReference type="SUPFAM" id="SSF103107">
    <property type="entry name" value="Hypothetical protein c14orf129, hspc210"/>
    <property type="match status" value="1"/>
</dbReference>
<keyword evidence="1" id="KW-0963">Cytoplasm</keyword>
<reference evidence="4" key="1">
    <citation type="journal article" date="2013" name="Genome Biol. Evol.">
        <title>Punctuated emergences of genetic and phenotypic innovations in eumetazoan, bilaterian, euteleostome, and hominidae ancestors.</title>
        <authorList>
            <person name="Wenger Y."/>
            <person name="Galliot B."/>
        </authorList>
    </citation>
    <scope>NUCLEOTIDE SEQUENCE</scope>
    <source>
        <tissue evidence="4">Whole animals</tissue>
    </source>
</reference>
<dbReference type="Pfam" id="PF15044">
    <property type="entry name" value="CLU_N"/>
    <property type="match status" value="1"/>
</dbReference>
<evidence type="ECO:0000256" key="1">
    <source>
        <dbReference type="ARBA" id="ARBA00022490"/>
    </source>
</evidence>
<dbReference type="GO" id="GO:0005737">
    <property type="term" value="C:cytoplasm"/>
    <property type="evidence" value="ECO:0007669"/>
    <property type="project" value="TreeGrafter"/>
</dbReference>
<dbReference type="InterPro" id="IPR023231">
    <property type="entry name" value="GSKIP_dom_sf"/>
</dbReference>
<dbReference type="CDD" id="cd15466">
    <property type="entry name" value="CLU-central"/>
    <property type="match status" value="1"/>
</dbReference>
<feature type="compositionally biased region" description="Basic and acidic residues" evidence="2">
    <location>
        <begin position="686"/>
        <end position="703"/>
    </location>
</feature>
<feature type="compositionally biased region" description="Basic residues" evidence="2">
    <location>
        <begin position="923"/>
        <end position="936"/>
    </location>
</feature>
<feature type="compositionally biased region" description="Polar residues" evidence="2">
    <location>
        <begin position="704"/>
        <end position="716"/>
    </location>
</feature>
<dbReference type="InterPro" id="IPR033646">
    <property type="entry name" value="CLU-central"/>
</dbReference>
<dbReference type="Gene3D" id="1.25.40.10">
    <property type="entry name" value="Tetratricopeptide repeat domain"/>
    <property type="match status" value="1"/>
</dbReference>
<feature type="region of interest" description="Disordered" evidence="2">
    <location>
        <begin position="686"/>
        <end position="748"/>
    </location>
</feature>
<proteinExistence type="evidence at transcript level"/>
<dbReference type="Pfam" id="PF13374">
    <property type="entry name" value="TPR_10"/>
    <property type="match status" value="1"/>
</dbReference>
<dbReference type="InterPro" id="IPR027523">
    <property type="entry name" value="CLU_prot"/>
</dbReference>
<feature type="domain" description="Clu" evidence="3">
    <location>
        <begin position="372"/>
        <end position="614"/>
    </location>
</feature>
<dbReference type="GO" id="GO:0048312">
    <property type="term" value="P:intracellular distribution of mitochondria"/>
    <property type="evidence" value="ECO:0007669"/>
    <property type="project" value="TreeGrafter"/>
</dbReference>
<dbReference type="InterPro" id="IPR011990">
    <property type="entry name" value="TPR-like_helical_dom_sf"/>
</dbReference>
<feature type="compositionally biased region" description="Basic and acidic residues" evidence="2">
    <location>
        <begin position="735"/>
        <end position="748"/>
    </location>
</feature>
<dbReference type="EMBL" id="HAAD01005589">
    <property type="protein sequence ID" value="CDG71821.1"/>
    <property type="molecule type" value="mRNA"/>
</dbReference>
<evidence type="ECO:0000259" key="3">
    <source>
        <dbReference type="PROSITE" id="PS51823"/>
    </source>
</evidence>
<gene>
    <name evidence="4" type="primary">KIAA0664</name>
</gene>
<dbReference type="PROSITE" id="PS51823">
    <property type="entry name" value="CLU"/>
    <property type="match status" value="1"/>
</dbReference>
<dbReference type="PANTHER" id="PTHR12601:SF6">
    <property type="entry name" value="CLUSTERED MITOCHONDRIA PROTEIN HOMOLOG"/>
    <property type="match status" value="1"/>
</dbReference>
<dbReference type="PANTHER" id="PTHR12601">
    <property type="entry name" value="EUKARYOTIC TRANSLATION INITIATION FACTOR 3 SUBUNIT EIF-3"/>
    <property type="match status" value="1"/>
</dbReference>
<accession>T2MI77</accession>
<sequence length="1322" mass="149987">MPAALCQDHPLNVPELHSSKILNGDHINKEITNDNFEDEKIEEKFKSEPQKQVEVVNENPSLNDCESKEVPVKILDIKIQISGVADIVTIQLSNHDTVQDIRQVVLEKPECCHRTCFSLYLDNTRLDDFMELHDITALNNDSVIKVVDEPYSVRESRIHIRRLRDLLFTMIEPNAFNAIDNLSLSYCSAITEIDIEEEALKNFKEPNSVNSVKVTSDILPPQWATLENGESPLLEPLVIKSNDVQLPACLTDLRYSSWNPPPGYRKLAGDLLYLEVTLLEDVDCIHYITSSSTGFFVNKSTKLKFDPKPSNDTPRSQTLAGLLMLMSPLFKKNFSIVQKTSSKKNPLELVASPHQVFSWVSPQFEHHQDPFRAEDSVTNRIGYEEQIPGQLRDWNEELQSAKELPKKTLHQRILRDRALYKITSDFVSAASRGAVAVVDGNVMAINPGEEVKMRMYIWNNIFFSFACDSRDHYKKYGGDAAAYAAASLDLKGIEMYNKLDLDGLYTLGTVVIDYRGYRIIAQSIIPGILQREQENSVVYGSVDGGKTISTEPKFLEKLKIAGLSLRIRPHKVINEKGEDVELCSSFECKGIIGADGRYYILDLFRTFPPDINFLEVENVKRNLIDGEAYPDKTNKDKNQFSYPKGHTHQLVSMRPPIVEAFIGSKYVSFVKVIAVHKLYDEKVKHEKEDSKKEKLTEKNEDSKSITNTKVNGTVENETLESNEVDKVSTCNGTDITKEENDQVDKLKEEEDKSDLIAIEAAAKAIGSLNPREFDIRFNPDAYVQEVKLSGSEEEIDKLDKLLIEDIALFMSSTVISKMVEDFTTLNSSPIDGIALTDILHSRGINIRYLGKIAHMVTKKEAAAHILKIVVKEMIIRSVRKHFKEFIQSANQKCLSAAVSHFLNCFLSSFPNPQPQVPAEENQKKKKNKKRQQKSHLSNKKMIWMSLSPEILWTFITNYMEKHFGYKLECASIDDFISKFHLQKVSFLREFCKKTGIQVLLREYDFSSKKNPTFHTDDIINMFPVVKYTTPKATDACAIFETAQNRLQAGFFGEAHELMVEALNMFNQVYGPLHEDIVVCYRAIARIHYLADDAPQAVSFQKKAVIVAERIFGIDHPETLVAYVHLALYCYHAGLANASLKLMYRSRYLTLLAFGDDHPDMAAFDTNIGLMLHNQREFSVGCKFLERSCYLQMKYHGPKSIHTATSHHLVARALTALGEYKSALNSEKMTFSIYQSHFGDGDPRTKESSEALKTILNQAVMLQKTLKDITEKGSISSTRLPHLDDEKEDKIVLAMVNKIKDLSATDQPVKIPNSAYLKRFRII</sequence>
<dbReference type="InterPro" id="IPR025697">
    <property type="entry name" value="CLU_dom"/>
</dbReference>
<dbReference type="SUPFAM" id="SSF48452">
    <property type="entry name" value="TPR-like"/>
    <property type="match status" value="2"/>
</dbReference>
<dbReference type="Pfam" id="PF13236">
    <property type="entry name" value="CLU"/>
    <property type="match status" value="1"/>
</dbReference>